<accession>A0A483CS74</accession>
<dbReference type="OrthoDB" id="63821at2157"/>
<dbReference type="AlphaFoldDB" id="A0A483CS74"/>
<reference evidence="8 9" key="1">
    <citation type="submission" date="2017-11" db="EMBL/GenBank/DDBJ databases">
        <title>Isolation and Characterization of Methanofollis Species from Methane Seep Offshore SW Taiwan.</title>
        <authorList>
            <person name="Teng N.-H."/>
            <person name="Lai M.-C."/>
            <person name="Chen S.-C."/>
        </authorList>
    </citation>
    <scope>NUCLEOTIDE SEQUENCE [LARGE SCALE GENOMIC DNA]</scope>
    <source>
        <strain evidence="8 9">FWC-SCC2</strain>
    </source>
</reference>
<dbReference type="PROSITE" id="PS51918">
    <property type="entry name" value="RADICAL_SAM"/>
    <property type="match status" value="1"/>
</dbReference>
<dbReference type="CDD" id="cd01335">
    <property type="entry name" value="Radical_SAM"/>
    <property type="match status" value="1"/>
</dbReference>
<keyword evidence="2" id="KW-0004">4Fe-4S</keyword>
<keyword evidence="4" id="KW-0479">Metal-binding</keyword>
<evidence type="ECO:0000256" key="3">
    <source>
        <dbReference type="ARBA" id="ARBA00022691"/>
    </source>
</evidence>
<dbReference type="InterPro" id="IPR007197">
    <property type="entry name" value="rSAM"/>
</dbReference>
<evidence type="ECO:0000313" key="8">
    <source>
        <dbReference type="EMBL" id="TAJ43925.1"/>
    </source>
</evidence>
<keyword evidence="9" id="KW-1185">Reference proteome</keyword>
<keyword evidence="6" id="KW-0411">Iron-sulfur</keyword>
<evidence type="ECO:0000259" key="7">
    <source>
        <dbReference type="PROSITE" id="PS51918"/>
    </source>
</evidence>
<sequence length="410" mass="44796">MAHLTVDIGGRPGRDCRGFCEYCYFRHVGEVAPFGCRYCMPFSVGCDYCTRGVKEQYSGFKPLSTVADETLATLQMITDDISRITISGGGDPSCYPEFRDLVELLGSMEVPLHIGYTSGKGFDDPEIADFLIENGMAEVSYTIFSADPEKRRRYMHDPTPEASLAVMRRLCEEIDVYAAAVVMPGVNDGEDLENTCAWLEDAGAQGLILMRFANTTEQGLILGNAPLIQGQPIQSVESFDALVREMNDRYSLKISGTPLGDPSIGSPFAILDEPDLLEKLPRIRAHASVITGSVAAPFIRRVLDACGGGCDVVGVEKEIACLITIDDLRSIDTADLAETVIIPGRAFVHDRQAAEVLGMDGTARRVLRGPETLTADAETSMGMRREEVLMMEMEGFSSLIHLINQNGERK</sequence>
<keyword evidence="5" id="KW-0408">Iron</keyword>
<dbReference type="GO" id="GO:0046872">
    <property type="term" value="F:metal ion binding"/>
    <property type="evidence" value="ECO:0007669"/>
    <property type="project" value="UniProtKB-KW"/>
</dbReference>
<dbReference type="SUPFAM" id="SSF102114">
    <property type="entry name" value="Radical SAM enzymes"/>
    <property type="match status" value="1"/>
</dbReference>
<dbReference type="NCBIfam" id="TIGR03278">
    <property type="entry name" value="methan_mark_10"/>
    <property type="match status" value="1"/>
</dbReference>
<evidence type="ECO:0000256" key="4">
    <source>
        <dbReference type="ARBA" id="ARBA00022723"/>
    </source>
</evidence>
<proteinExistence type="predicted"/>
<dbReference type="InterPro" id="IPR017672">
    <property type="entry name" value="MA_4551-like"/>
</dbReference>
<dbReference type="InterPro" id="IPR013785">
    <property type="entry name" value="Aldolase_TIM"/>
</dbReference>
<dbReference type="Proteomes" id="UP000292580">
    <property type="component" value="Unassembled WGS sequence"/>
</dbReference>
<evidence type="ECO:0000256" key="2">
    <source>
        <dbReference type="ARBA" id="ARBA00022485"/>
    </source>
</evidence>
<dbReference type="EMBL" id="PGCL01000003">
    <property type="protein sequence ID" value="TAJ43925.1"/>
    <property type="molecule type" value="Genomic_DNA"/>
</dbReference>
<comment type="cofactor">
    <cofactor evidence="1">
        <name>[4Fe-4S] cluster</name>
        <dbReference type="ChEBI" id="CHEBI:49883"/>
    </cofactor>
</comment>
<dbReference type="InterPro" id="IPR058240">
    <property type="entry name" value="rSAM_sf"/>
</dbReference>
<evidence type="ECO:0000256" key="5">
    <source>
        <dbReference type="ARBA" id="ARBA00023004"/>
    </source>
</evidence>
<protein>
    <submittedName>
        <fullName evidence="8">Methanogenesis marker radical SAM protein</fullName>
    </submittedName>
</protein>
<dbReference type="RefSeq" id="WP_130646985.1">
    <property type="nucleotide sequence ID" value="NZ_PGCL01000003.1"/>
</dbReference>
<dbReference type="Pfam" id="PF04055">
    <property type="entry name" value="Radical_SAM"/>
    <property type="match status" value="1"/>
</dbReference>
<name>A0A483CS74_9EURY</name>
<evidence type="ECO:0000256" key="1">
    <source>
        <dbReference type="ARBA" id="ARBA00001966"/>
    </source>
</evidence>
<feature type="domain" description="Radical SAM core" evidence="7">
    <location>
        <begin position="1"/>
        <end position="253"/>
    </location>
</feature>
<dbReference type="SFLD" id="SFLDS00029">
    <property type="entry name" value="Radical_SAM"/>
    <property type="match status" value="1"/>
</dbReference>
<dbReference type="GO" id="GO:0051539">
    <property type="term" value="F:4 iron, 4 sulfur cluster binding"/>
    <property type="evidence" value="ECO:0007669"/>
    <property type="project" value="UniProtKB-KW"/>
</dbReference>
<comment type="caution">
    <text evidence="8">The sequence shown here is derived from an EMBL/GenBank/DDBJ whole genome shotgun (WGS) entry which is preliminary data.</text>
</comment>
<dbReference type="Gene3D" id="3.20.20.70">
    <property type="entry name" value="Aldolase class I"/>
    <property type="match status" value="1"/>
</dbReference>
<evidence type="ECO:0000256" key="6">
    <source>
        <dbReference type="ARBA" id="ARBA00023014"/>
    </source>
</evidence>
<keyword evidence="3" id="KW-0949">S-adenosyl-L-methionine</keyword>
<organism evidence="8 9">
    <name type="scientific">Methanofollis fontis</name>
    <dbReference type="NCBI Taxonomy" id="2052832"/>
    <lineage>
        <taxon>Archaea</taxon>
        <taxon>Methanobacteriati</taxon>
        <taxon>Methanobacteriota</taxon>
        <taxon>Stenosarchaea group</taxon>
        <taxon>Methanomicrobia</taxon>
        <taxon>Methanomicrobiales</taxon>
        <taxon>Methanomicrobiaceae</taxon>
        <taxon>Methanofollis</taxon>
    </lineage>
</organism>
<gene>
    <name evidence="8" type="ORF">CUJ86_07665</name>
</gene>
<dbReference type="PANTHER" id="PTHR43787">
    <property type="entry name" value="FEMO COFACTOR BIOSYNTHESIS PROTEIN NIFB-RELATED"/>
    <property type="match status" value="1"/>
</dbReference>
<evidence type="ECO:0000313" key="9">
    <source>
        <dbReference type="Proteomes" id="UP000292580"/>
    </source>
</evidence>
<dbReference type="GO" id="GO:0003824">
    <property type="term" value="F:catalytic activity"/>
    <property type="evidence" value="ECO:0007669"/>
    <property type="project" value="InterPro"/>
</dbReference>